<reference evidence="6 7" key="2">
    <citation type="submission" date="2018-03" db="EMBL/GenBank/DDBJ databases">
        <title>The ancient ancestry and fast evolution of plastids.</title>
        <authorList>
            <person name="Moore K.R."/>
            <person name="Magnabosco C."/>
            <person name="Momper L."/>
            <person name="Gold D.A."/>
            <person name="Bosak T."/>
            <person name="Fournier G.P."/>
        </authorList>
    </citation>
    <scope>NUCLEOTIDE SEQUENCE [LARGE SCALE GENOMIC DNA]</scope>
    <source>
        <strain evidence="6 7">CCAP 1448/3</strain>
    </source>
</reference>
<accession>A0A2T1C3W1</accession>
<comment type="caution">
    <text evidence="6">The sequence shown here is derived from an EMBL/GenBank/DDBJ whole genome shotgun (WGS) entry which is preliminary data.</text>
</comment>
<dbReference type="Proteomes" id="UP000238762">
    <property type="component" value="Unassembled WGS sequence"/>
</dbReference>
<dbReference type="NCBIfam" id="TIGR00527">
    <property type="entry name" value="gcvH"/>
    <property type="match status" value="1"/>
</dbReference>
<dbReference type="InterPro" id="IPR002930">
    <property type="entry name" value="GCV_H"/>
</dbReference>
<gene>
    <name evidence="3 6" type="primary">gcvH</name>
    <name evidence="6" type="ORF">C7B64_11220</name>
</gene>
<dbReference type="AlphaFoldDB" id="A0A2T1C3W1"/>
<dbReference type="CDD" id="cd06848">
    <property type="entry name" value="GCS_H"/>
    <property type="match status" value="1"/>
</dbReference>
<organism evidence="6 7">
    <name type="scientific">Merismopedia glauca CCAP 1448/3</name>
    <dbReference type="NCBI Taxonomy" id="1296344"/>
    <lineage>
        <taxon>Bacteria</taxon>
        <taxon>Bacillati</taxon>
        <taxon>Cyanobacteriota</taxon>
        <taxon>Cyanophyceae</taxon>
        <taxon>Synechococcales</taxon>
        <taxon>Merismopediaceae</taxon>
        <taxon>Merismopedia</taxon>
    </lineage>
</organism>
<evidence type="ECO:0000313" key="6">
    <source>
        <dbReference type="EMBL" id="PSB02858.1"/>
    </source>
</evidence>
<dbReference type="Gene3D" id="2.40.50.100">
    <property type="match status" value="1"/>
</dbReference>
<dbReference type="InterPro" id="IPR017453">
    <property type="entry name" value="GCV_H_sub"/>
</dbReference>
<sequence>MSLEYPEDLKYLDSHEYVRLEGEIATIGISAFAIDQLGDIVYLELPSDGDALEKGERFGTVESVKAVEELISPISGTVIEVNKAMEEAPEELAEDPYGEGWLVKVRTASGEDLSETLSAQEYREQVEGH</sequence>
<evidence type="ECO:0000259" key="5">
    <source>
        <dbReference type="PROSITE" id="PS50968"/>
    </source>
</evidence>
<dbReference type="InterPro" id="IPR033753">
    <property type="entry name" value="GCV_H/Fam206"/>
</dbReference>
<dbReference type="OrthoDB" id="9796712at2"/>
<dbReference type="PANTHER" id="PTHR11715">
    <property type="entry name" value="GLYCINE CLEAVAGE SYSTEM H PROTEIN"/>
    <property type="match status" value="1"/>
</dbReference>
<dbReference type="InterPro" id="IPR011053">
    <property type="entry name" value="Single_hybrid_motif"/>
</dbReference>
<protein>
    <recommendedName>
        <fullName evidence="3">Glycine cleavage system H protein</fullName>
    </recommendedName>
</protein>
<dbReference type="RefSeq" id="WP_106288742.1">
    <property type="nucleotide sequence ID" value="NZ_CAWNTC010000037.1"/>
</dbReference>
<dbReference type="SUPFAM" id="SSF51230">
    <property type="entry name" value="Single hybrid motif"/>
    <property type="match status" value="1"/>
</dbReference>
<dbReference type="InterPro" id="IPR003016">
    <property type="entry name" value="2-oxoA_DH_lipoyl-BS"/>
</dbReference>
<dbReference type="GO" id="GO:0009249">
    <property type="term" value="P:protein lipoylation"/>
    <property type="evidence" value="ECO:0007669"/>
    <property type="project" value="TreeGrafter"/>
</dbReference>
<evidence type="ECO:0000256" key="1">
    <source>
        <dbReference type="ARBA" id="ARBA00009249"/>
    </source>
</evidence>
<keyword evidence="2 3" id="KW-0450">Lipoyl</keyword>
<dbReference type="EMBL" id="PVWJ01000047">
    <property type="protein sequence ID" value="PSB02858.1"/>
    <property type="molecule type" value="Genomic_DNA"/>
</dbReference>
<dbReference type="PROSITE" id="PS50968">
    <property type="entry name" value="BIOTINYL_LIPOYL"/>
    <property type="match status" value="1"/>
</dbReference>
<comment type="function">
    <text evidence="3">The glycine cleavage system catalyzes the degradation of glycine. The H protein shuttles the methylamine group of glycine from the P protein to the T protein.</text>
</comment>
<dbReference type="PROSITE" id="PS00189">
    <property type="entry name" value="LIPOYL"/>
    <property type="match status" value="1"/>
</dbReference>
<comment type="subunit">
    <text evidence="3">The glycine cleavage system is composed of four proteins: P, T, L and H.</text>
</comment>
<name>A0A2T1C3W1_9CYAN</name>
<dbReference type="NCBIfam" id="NF002270">
    <property type="entry name" value="PRK01202.1"/>
    <property type="match status" value="1"/>
</dbReference>
<keyword evidence="7" id="KW-1185">Reference proteome</keyword>
<dbReference type="GO" id="GO:0019464">
    <property type="term" value="P:glycine decarboxylation via glycine cleavage system"/>
    <property type="evidence" value="ECO:0007669"/>
    <property type="project" value="UniProtKB-UniRule"/>
</dbReference>
<dbReference type="InterPro" id="IPR000089">
    <property type="entry name" value="Biotin_lipoyl"/>
</dbReference>
<dbReference type="Pfam" id="PF01597">
    <property type="entry name" value="GCV_H"/>
    <property type="match status" value="1"/>
</dbReference>
<feature type="domain" description="Lipoyl-binding" evidence="5">
    <location>
        <begin position="24"/>
        <end position="106"/>
    </location>
</feature>
<evidence type="ECO:0000256" key="3">
    <source>
        <dbReference type="HAMAP-Rule" id="MF_00272"/>
    </source>
</evidence>
<comment type="cofactor">
    <cofactor evidence="3">
        <name>(R)-lipoate</name>
        <dbReference type="ChEBI" id="CHEBI:83088"/>
    </cofactor>
    <text evidence="3">Binds 1 lipoyl cofactor covalently.</text>
</comment>
<evidence type="ECO:0000256" key="2">
    <source>
        <dbReference type="ARBA" id="ARBA00022823"/>
    </source>
</evidence>
<evidence type="ECO:0000313" key="7">
    <source>
        <dbReference type="Proteomes" id="UP000238762"/>
    </source>
</evidence>
<evidence type="ECO:0000256" key="4">
    <source>
        <dbReference type="PIRSR" id="PIRSR617453-50"/>
    </source>
</evidence>
<dbReference type="HAMAP" id="MF_00272">
    <property type="entry name" value="GcvH"/>
    <property type="match status" value="1"/>
</dbReference>
<comment type="similarity">
    <text evidence="1 3">Belongs to the GcvH family.</text>
</comment>
<reference evidence="6 7" key="1">
    <citation type="submission" date="2018-02" db="EMBL/GenBank/DDBJ databases">
        <authorList>
            <person name="Cohen D.B."/>
            <person name="Kent A.D."/>
        </authorList>
    </citation>
    <scope>NUCLEOTIDE SEQUENCE [LARGE SCALE GENOMIC DNA]</scope>
    <source>
        <strain evidence="6 7">CCAP 1448/3</strain>
    </source>
</reference>
<dbReference type="GO" id="GO:0005829">
    <property type="term" value="C:cytosol"/>
    <property type="evidence" value="ECO:0007669"/>
    <property type="project" value="TreeGrafter"/>
</dbReference>
<feature type="modified residue" description="N6-lipoyllysine" evidence="3 4">
    <location>
        <position position="65"/>
    </location>
</feature>
<proteinExistence type="inferred from homology"/>
<dbReference type="PANTHER" id="PTHR11715:SF3">
    <property type="entry name" value="GLYCINE CLEAVAGE SYSTEM H PROTEIN-RELATED"/>
    <property type="match status" value="1"/>
</dbReference>
<dbReference type="GO" id="GO:0005960">
    <property type="term" value="C:glycine cleavage complex"/>
    <property type="evidence" value="ECO:0007669"/>
    <property type="project" value="InterPro"/>
</dbReference>